<dbReference type="Proteomes" id="UP001060260">
    <property type="component" value="Chromosome"/>
</dbReference>
<evidence type="ECO:0000313" key="1">
    <source>
        <dbReference type="EMBL" id="KAA5463073.1"/>
    </source>
</evidence>
<evidence type="ECO:0000313" key="3">
    <source>
        <dbReference type="EMBL" id="UVQ96291.1"/>
    </source>
</evidence>
<sequence length="74" mass="8404">MNTSETITATIQSNDVEKLISAYQQYTGNASATSDNLFSFLSHPTAEREEFLREYCSCIYIVQEEIVSPNYQVI</sequence>
<dbReference type="Proteomes" id="UP000491168">
    <property type="component" value="Unassembled WGS sequence"/>
</dbReference>
<dbReference type="EMBL" id="CP103166">
    <property type="protein sequence ID" value="UVQ96291.1"/>
    <property type="molecule type" value="Genomic_DNA"/>
</dbReference>
<dbReference type="RefSeq" id="WP_149921889.1">
    <property type="nucleotide sequence ID" value="NZ_CAXSJX010000002.1"/>
</dbReference>
<name>A0A5M6AK46_9BACE</name>
<evidence type="ECO:0000313" key="5">
    <source>
        <dbReference type="Proteomes" id="UP000491168"/>
    </source>
</evidence>
<dbReference type="AlphaFoldDB" id="A0A5M6AK46"/>
<evidence type="ECO:0000313" key="2">
    <source>
        <dbReference type="EMBL" id="KAA5488191.1"/>
    </source>
</evidence>
<proteinExistence type="predicted"/>
<reference evidence="4 5" key="1">
    <citation type="journal article" date="2019" name="Nat. Med.">
        <title>A library of human gut bacterial isolates paired with longitudinal multiomics data enables mechanistic microbiome research.</title>
        <authorList>
            <person name="Poyet M."/>
            <person name="Groussin M."/>
            <person name="Gibbons S.M."/>
            <person name="Avila-Pacheco J."/>
            <person name="Jiang X."/>
            <person name="Kearney S.M."/>
            <person name="Perrotta A.R."/>
            <person name="Berdy B."/>
            <person name="Zhao S."/>
            <person name="Lieberman T.D."/>
            <person name="Swanson P.K."/>
            <person name="Smith M."/>
            <person name="Roesemann S."/>
            <person name="Alexander J.E."/>
            <person name="Rich S.A."/>
            <person name="Livny J."/>
            <person name="Vlamakis H."/>
            <person name="Clish C."/>
            <person name="Bullock K."/>
            <person name="Deik A."/>
            <person name="Scott J."/>
            <person name="Pierce K.A."/>
            <person name="Xavier R.J."/>
            <person name="Alm E.J."/>
        </authorList>
    </citation>
    <scope>NUCLEOTIDE SEQUENCE [LARGE SCALE GENOMIC DNA]</scope>
    <source>
        <strain evidence="2 5">BIOML-A21</strain>
        <strain evidence="1 4">BIOML-A31</strain>
    </source>
</reference>
<dbReference type="Proteomes" id="UP000475905">
    <property type="component" value="Unassembled WGS sequence"/>
</dbReference>
<dbReference type="EMBL" id="VVYF01000021">
    <property type="protein sequence ID" value="KAA5488191.1"/>
    <property type="molecule type" value="Genomic_DNA"/>
</dbReference>
<organism evidence="1 4">
    <name type="scientific">Bacteroides caccae</name>
    <dbReference type="NCBI Taxonomy" id="47678"/>
    <lineage>
        <taxon>Bacteria</taxon>
        <taxon>Pseudomonadati</taxon>
        <taxon>Bacteroidota</taxon>
        <taxon>Bacteroidia</taxon>
        <taxon>Bacteroidales</taxon>
        <taxon>Bacteroidaceae</taxon>
        <taxon>Bacteroides</taxon>
    </lineage>
</organism>
<protein>
    <submittedName>
        <fullName evidence="1">Uncharacterized protein</fullName>
    </submittedName>
</protein>
<reference evidence="3" key="2">
    <citation type="submission" date="2022-08" db="EMBL/GenBank/DDBJ databases">
        <title>Genome Sequencing of Bacteroides fragilis Group Isolates with Nanopore Technology.</title>
        <authorList>
            <person name="Tisza M.J."/>
            <person name="Smith D."/>
            <person name="Dekker J.P."/>
        </authorList>
    </citation>
    <scope>NUCLEOTIDE SEQUENCE</scope>
    <source>
        <strain evidence="3">BFG-474</strain>
    </source>
</reference>
<accession>A0A5M6AK46</accession>
<dbReference type="EMBL" id="VVYP01000013">
    <property type="protein sequence ID" value="KAA5463073.1"/>
    <property type="molecule type" value="Genomic_DNA"/>
</dbReference>
<evidence type="ECO:0000313" key="4">
    <source>
        <dbReference type="Proteomes" id="UP000475905"/>
    </source>
</evidence>
<gene>
    <name evidence="2" type="ORF">F2Y35_18505</name>
    <name evidence="1" type="ORF">F2Y36_11620</name>
    <name evidence="3" type="ORF">NXW23_18550</name>
</gene>